<accession>A0A316FFG5</accession>
<dbReference type="Pfam" id="PF13646">
    <property type="entry name" value="HEAT_2"/>
    <property type="match status" value="1"/>
</dbReference>
<keyword evidence="2" id="KW-1185">Reference proteome</keyword>
<dbReference type="Gene3D" id="1.25.10.10">
    <property type="entry name" value="Leucine-rich Repeat Variant"/>
    <property type="match status" value="1"/>
</dbReference>
<dbReference type="InterPro" id="IPR011989">
    <property type="entry name" value="ARM-like"/>
</dbReference>
<dbReference type="SUPFAM" id="SSF48371">
    <property type="entry name" value="ARM repeat"/>
    <property type="match status" value="1"/>
</dbReference>
<dbReference type="EMBL" id="QGGR01000007">
    <property type="protein sequence ID" value="PWK47671.1"/>
    <property type="molecule type" value="Genomic_DNA"/>
</dbReference>
<name>A0A316FFG5_9ACTN</name>
<comment type="caution">
    <text evidence="1">The sequence shown here is derived from an EMBL/GenBank/DDBJ whole genome shotgun (WGS) entry which is preliminary data.</text>
</comment>
<protein>
    <submittedName>
        <fullName evidence="1">HEAT repeat protein</fullName>
    </submittedName>
</protein>
<evidence type="ECO:0000313" key="2">
    <source>
        <dbReference type="Proteomes" id="UP000245697"/>
    </source>
</evidence>
<gene>
    <name evidence="1" type="ORF">BC793_107281</name>
</gene>
<sequence>MIMQALQGLENTNSSVRLKAVMAIGTAPDPGYVDSLIERCAVEPDFYVRDMLTWAITRHPVTATVPRLVGALRSANPQARSQALHTLSKLGDRSAWPAITRELLTDADDGVARTAWRTAVALVPEDEKPQLAEVLASQLGRGDRATRLSLSRALTGLGETIVPVLEAAMRSAEPPVVQHAIATRRLLHDPEAGFELAVEEAKRIVALGPDAREQ</sequence>
<dbReference type="Proteomes" id="UP000245697">
    <property type="component" value="Unassembled WGS sequence"/>
</dbReference>
<reference evidence="1 2" key="1">
    <citation type="submission" date="2018-05" db="EMBL/GenBank/DDBJ databases">
        <title>Genomic Encyclopedia of Archaeal and Bacterial Type Strains, Phase II (KMG-II): from individual species to whole genera.</title>
        <authorList>
            <person name="Goeker M."/>
        </authorList>
    </citation>
    <scope>NUCLEOTIDE SEQUENCE [LARGE SCALE GENOMIC DNA]</scope>
    <source>
        <strain evidence="1 2">DSM 45184</strain>
    </source>
</reference>
<proteinExistence type="predicted"/>
<evidence type="ECO:0000313" key="1">
    <source>
        <dbReference type="EMBL" id="PWK47671.1"/>
    </source>
</evidence>
<organism evidence="1 2">
    <name type="scientific">Actinoplanes xinjiangensis</name>
    <dbReference type="NCBI Taxonomy" id="512350"/>
    <lineage>
        <taxon>Bacteria</taxon>
        <taxon>Bacillati</taxon>
        <taxon>Actinomycetota</taxon>
        <taxon>Actinomycetes</taxon>
        <taxon>Micromonosporales</taxon>
        <taxon>Micromonosporaceae</taxon>
        <taxon>Actinoplanes</taxon>
    </lineage>
</organism>
<dbReference type="AlphaFoldDB" id="A0A316FFG5"/>
<dbReference type="InterPro" id="IPR016024">
    <property type="entry name" value="ARM-type_fold"/>
</dbReference>